<dbReference type="EnsemblPlants" id="ORUFI03G38630.1">
    <property type="protein sequence ID" value="ORUFI03G38630.1"/>
    <property type="gene ID" value="ORUFI03G38630"/>
</dbReference>
<keyword evidence="10" id="KW-1185">Reference proteome</keyword>
<keyword evidence="2" id="KW-0479">Metal-binding</keyword>
<accession>A0A0E0P2E9</accession>
<dbReference type="Pfam" id="PF01428">
    <property type="entry name" value="zf-AN1"/>
    <property type="match status" value="1"/>
</dbReference>
<dbReference type="InterPro" id="IPR035896">
    <property type="entry name" value="AN1-like_Znf"/>
</dbReference>
<evidence type="ECO:0000256" key="6">
    <source>
        <dbReference type="PROSITE-ProRule" id="PRU00449"/>
    </source>
</evidence>
<feature type="domain" description="AN1-type" evidence="8">
    <location>
        <begin position="171"/>
        <end position="217"/>
    </location>
</feature>
<dbReference type="FunFam" id="4.10.1110.10:FF:000001">
    <property type="entry name" value="Zinc finger AN1-type containing 6"/>
    <property type="match status" value="1"/>
</dbReference>
<evidence type="ECO:0000256" key="2">
    <source>
        <dbReference type="ARBA" id="ARBA00022723"/>
    </source>
</evidence>
<dbReference type="AlphaFoldDB" id="A0A0E0P2E9"/>
<dbReference type="Proteomes" id="UP000008022">
    <property type="component" value="Unassembled WGS sequence"/>
</dbReference>
<feature type="compositionally biased region" description="Polar residues" evidence="7">
    <location>
        <begin position="271"/>
        <end position="280"/>
    </location>
</feature>
<keyword evidence="5" id="KW-0346">Stress response</keyword>
<reference evidence="9" key="2">
    <citation type="submission" date="2015-06" db="UniProtKB">
        <authorList>
            <consortium name="EnsemblPlants"/>
        </authorList>
    </citation>
    <scope>IDENTIFICATION</scope>
</reference>
<dbReference type="InterPro" id="IPR050652">
    <property type="entry name" value="AN1_A20_ZnFinger"/>
</dbReference>
<feature type="region of interest" description="Disordered" evidence="7">
    <location>
        <begin position="1"/>
        <end position="31"/>
    </location>
</feature>
<evidence type="ECO:0000313" key="9">
    <source>
        <dbReference type="EnsemblPlants" id="ORUFI03G38630.1"/>
    </source>
</evidence>
<name>A0A0E0P2E9_ORYRU</name>
<evidence type="ECO:0000256" key="4">
    <source>
        <dbReference type="ARBA" id="ARBA00022833"/>
    </source>
</evidence>
<dbReference type="PANTHER" id="PTHR10634:SF98">
    <property type="entry name" value="ZINC FINGER A20 AND AN1 DOMAIN-CONTAINING STRESS-ASSOCIATED PROTEIN 3"/>
    <property type="match status" value="1"/>
</dbReference>
<evidence type="ECO:0000259" key="8">
    <source>
        <dbReference type="PROSITE" id="PS51039"/>
    </source>
</evidence>
<dbReference type="OMA" id="PEANRCA"/>
<keyword evidence="3 6" id="KW-0863">Zinc-finger</keyword>
<dbReference type="SUPFAM" id="SSF118310">
    <property type="entry name" value="AN1-like Zinc finger"/>
    <property type="match status" value="1"/>
</dbReference>
<comment type="function">
    <text evidence="1">May be involved in environmental stress response.</text>
</comment>
<organism evidence="9 10">
    <name type="scientific">Oryza rufipogon</name>
    <name type="common">Brownbeard rice</name>
    <name type="synonym">Asian wild rice</name>
    <dbReference type="NCBI Taxonomy" id="4529"/>
    <lineage>
        <taxon>Eukaryota</taxon>
        <taxon>Viridiplantae</taxon>
        <taxon>Streptophyta</taxon>
        <taxon>Embryophyta</taxon>
        <taxon>Tracheophyta</taxon>
        <taxon>Spermatophyta</taxon>
        <taxon>Magnoliopsida</taxon>
        <taxon>Liliopsida</taxon>
        <taxon>Poales</taxon>
        <taxon>Poaceae</taxon>
        <taxon>BOP clade</taxon>
        <taxon>Oryzoideae</taxon>
        <taxon>Oryzeae</taxon>
        <taxon>Oryzinae</taxon>
        <taxon>Oryza</taxon>
    </lineage>
</organism>
<evidence type="ECO:0000256" key="7">
    <source>
        <dbReference type="SAM" id="MobiDB-lite"/>
    </source>
</evidence>
<evidence type="ECO:0000256" key="3">
    <source>
        <dbReference type="ARBA" id="ARBA00022771"/>
    </source>
</evidence>
<dbReference type="eggNOG" id="KOG3173">
    <property type="taxonomic scope" value="Eukaryota"/>
</dbReference>
<sequence length="295" mass="30505">MATKRKCPANGDDGGVADLEPVAGGSFASPPPEKKAKLTVAVAVAVAPSSSSSATTAAAGEATAKREHGGFFAFARPENNTRLSVAVASSSSSASAAAEKAMAKLTVAGVAPSSSASAAAAGKATAKREYGGFCAFARPDDKTRWRVAVASSAAAAADASYSSSSPATGEQPEANRCATCRRKVGLTGFKCRCGGTFCGGHRYADEHGCGFDYKSAGKEQIAKQNPLVVADKLAARLRLRLQELREGADRQAESGRRRRQAGLQDLIKNPQPLSMRSNRSSRSKINDLFFNLVGS</sequence>
<proteinExistence type="predicted"/>
<dbReference type="Gene3D" id="4.10.1110.10">
    <property type="entry name" value="AN1-like Zinc finger"/>
    <property type="match status" value="1"/>
</dbReference>
<evidence type="ECO:0000313" key="10">
    <source>
        <dbReference type="Proteomes" id="UP000008022"/>
    </source>
</evidence>
<dbReference type="SMART" id="SM00154">
    <property type="entry name" value="ZnF_AN1"/>
    <property type="match status" value="1"/>
</dbReference>
<dbReference type="PANTHER" id="PTHR10634">
    <property type="entry name" value="AN1-TYPE ZINC FINGER PROTEIN"/>
    <property type="match status" value="1"/>
</dbReference>
<dbReference type="HOGENOM" id="CLU_1167511_0_0_1"/>
<keyword evidence="4" id="KW-0862">Zinc</keyword>
<reference evidence="10" key="1">
    <citation type="submission" date="2013-06" db="EMBL/GenBank/DDBJ databases">
        <authorList>
            <person name="Zhao Q."/>
        </authorList>
    </citation>
    <scope>NUCLEOTIDE SEQUENCE</scope>
    <source>
        <strain evidence="10">cv. W1943</strain>
    </source>
</reference>
<dbReference type="STRING" id="4529.A0A0E0P2E9"/>
<feature type="region of interest" description="Disordered" evidence="7">
    <location>
        <begin position="247"/>
        <end position="280"/>
    </location>
</feature>
<dbReference type="PROSITE" id="PS51039">
    <property type="entry name" value="ZF_AN1"/>
    <property type="match status" value="1"/>
</dbReference>
<evidence type="ECO:0000256" key="1">
    <source>
        <dbReference type="ARBA" id="ARBA00003732"/>
    </source>
</evidence>
<dbReference type="GO" id="GO:0008270">
    <property type="term" value="F:zinc ion binding"/>
    <property type="evidence" value="ECO:0007669"/>
    <property type="project" value="UniProtKB-KW"/>
</dbReference>
<dbReference type="InterPro" id="IPR000058">
    <property type="entry name" value="Znf_AN1"/>
</dbReference>
<evidence type="ECO:0000256" key="5">
    <source>
        <dbReference type="ARBA" id="ARBA00023016"/>
    </source>
</evidence>
<protein>
    <recommendedName>
        <fullName evidence="8">AN1-type domain-containing protein</fullName>
    </recommendedName>
</protein>
<dbReference type="Gramene" id="ORUFI03G38630.1">
    <property type="protein sequence ID" value="ORUFI03G38630.1"/>
    <property type="gene ID" value="ORUFI03G38630"/>
</dbReference>